<protein>
    <submittedName>
        <fullName evidence="1">Uncharacterized protein</fullName>
    </submittedName>
</protein>
<organism evidence="1 2">
    <name type="scientific">Discostella pseudostelligera</name>
    <dbReference type="NCBI Taxonomy" id="259834"/>
    <lineage>
        <taxon>Eukaryota</taxon>
        <taxon>Sar</taxon>
        <taxon>Stramenopiles</taxon>
        <taxon>Ochrophyta</taxon>
        <taxon>Bacillariophyta</taxon>
        <taxon>Coscinodiscophyceae</taxon>
        <taxon>Thalassiosirophycidae</taxon>
        <taxon>Stephanodiscales</taxon>
        <taxon>Stephanodiscaceae</taxon>
        <taxon>Discostella</taxon>
    </lineage>
</organism>
<dbReference type="AlphaFoldDB" id="A0ABD3MV83"/>
<comment type="caution">
    <text evidence="1">The sequence shown here is derived from an EMBL/GenBank/DDBJ whole genome shotgun (WGS) entry which is preliminary data.</text>
</comment>
<dbReference type="Proteomes" id="UP001530293">
    <property type="component" value="Unassembled WGS sequence"/>
</dbReference>
<proteinExistence type="predicted"/>
<dbReference type="EMBL" id="JALLBG020000073">
    <property type="protein sequence ID" value="KAL3767728.1"/>
    <property type="molecule type" value="Genomic_DNA"/>
</dbReference>
<evidence type="ECO:0000313" key="1">
    <source>
        <dbReference type="EMBL" id="KAL3767728.1"/>
    </source>
</evidence>
<reference evidence="1 2" key="1">
    <citation type="submission" date="2024-10" db="EMBL/GenBank/DDBJ databases">
        <title>Updated reference genomes for cyclostephanoid diatoms.</title>
        <authorList>
            <person name="Roberts W.R."/>
            <person name="Alverson A.J."/>
        </authorList>
    </citation>
    <scope>NUCLEOTIDE SEQUENCE [LARGE SCALE GENOMIC DNA]</scope>
    <source>
        <strain evidence="1 2">AJA232-27</strain>
    </source>
</reference>
<name>A0ABD3MV83_9STRA</name>
<sequence length="276" mass="30704">MNPLPHADHRRKRFSSSGLARRKGGTIFLTVLSRRLRSCTRRFRSTAHSSQSPPEKWIDETIIIKHASSSHKTQHVRQQSRVWDDLSSIVGIDDMRAESVVVPSTFPTPTTTTQELNRTQTISSTGHHDESSASISQLDEDCVKLATPKSDSENPPRMMRLMSPPRVKRMSCTFESNTGRGRERLTSVIEKVSRRMSPPVKGKNSSFIFGCGSTSTSLSTSVNIVPHDFSGDDDKEDTLSLTYTTSSLESSSSLEYSDDDSIIGDAIIDFADPFYK</sequence>
<accession>A0ABD3MV83</accession>
<evidence type="ECO:0000313" key="2">
    <source>
        <dbReference type="Proteomes" id="UP001530293"/>
    </source>
</evidence>
<keyword evidence="2" id="KW-1185">Reference proteome</keyword>
<gene>
    <name evidence="1" type="ORF">ACHAWU_010352</name>
</gene>